<reference evidence="14 15" key="1">
    <citation type="submission" date="2019-03" db="EMBL/GenBank/DDBJ databases">
        <title>Rhodosporidium diobovatum UCD-FST 08-225 genome sequencing, assembly, and annotation.</title>
        <authorList>
            <person name="Fakankun I.U."/>
            <person name="Fristensky B."/>
            <person name="Levin D.B."/>
        </authorList>
    </citation>
    <scope>NUCLEOTIDE SEQUENCE [LARGE SCALE GENOMIC DNA]</scope>
    <source>
        <strain evidence="14 15">UCD-FST 08-225</strain>
    </source>
</reference>
<dbReference type="STRING" id="5288.A0A5C5FY29"/>
<dbReference type="Pfam" id="PF20511">
    <property type="entry name" value="PMI_typeI_cat"/>
    <property type="match status" value="1"/>
</dbReference>
<evidence type="ECO:0000313" key="14">
    <source>
        <dbReference type="EMBL" id="TNY21072.1"/>
    </source>
</evidence>
<evidence type="ECO:0000256" key="10">
    <source>
        <dbReference type="ARBA" id="ARBA00029741"/>
    </source>
</evidence>
<dbReference type="InterPro" id="IPR046457">
    <property type="entry name" value="PMI_typeI_cat"/>
</dbReference>
<evidence type="ECO:0000256" key="6">
    <source>
        <dbReference type="ARBA" id="ARBA00018236"/>
    </source>
</evidence>
<comment type="caution">
    <text evidence="14">The sequence shown here is derived from an EMBL/GenBank/DDBJ whole genome shotgun (WGS) entry which is preliminary data.</text>
</comment>
<dbReference type="InterPro" id="IPR014710">
    <property type="entry name" value="RmlC-like_jellyroll"/>
</dbReference>
<sequence length="483" mass="52527">MSNPSVVQLKPFLQPFPYGREGMESWAAQFALATPSLKADVDKDGGIKSSQPYGELWCGGTHKNGPCYVEGRDETLKGLIQRDAGFYLGKKLLNDEQMASQYPSDLPFLFKILSFDKPLPLQCHPDKGLGKRLFQEEKRREGENSNFVDTNAKPEVGVALSPFTAFVGFRPIEQLAAIVKGVPELQGLFQESTLSTLYSTASSSPSDDQSKAVLRSLFYEAINATPSKFKPLTKRLSDRVAKEGADTVFGAANAFTPKGKANASGESEAQAMARVFDISVKTYGEDDVGSIVALVLMNILRLQKGEGAWILADDLHAYVEGDIIECMVRRLAPAASRSRAHSPLVPSAQANSDNMVAHGLGESEMGGISTFVEMLSYRHLPAEQLLLEYEDKWSKGQRGLTRRYKVPIAEFDLLATTLTSVSESTETLSPLDGPLTFIVTNGSVKVTAGGDSVSLTKGQCGFVRAEVEIQLEGNGELWGAFYQ</sequence>
<comment type="similarity">
    <text evidence="4">Belongs to the mannose-6-phosphate isomerase type 1 family.</text>
</comment>
<keyword evidence="9" id="KW-0413">Isomerase</keyword>
<dbReference type="GO" id="GO:0008270">
    <property type="term" value="F:zinc ion binding"/>
    <property type="evidence" value="ECO:0007669"/>
    <property type="project" value="InterPro"/>
</dbReference>
<dbReference type="NCBIfam" id="TIGR00218">
    <property type="entry name" value="manA"/>
    <property type="match status" value="1"/>
</dbReference>
<dbReference type="UniPathway" id="UPA00126">
    <property type="reaction ID" value="UER00423"/>
</dbReference>
<organism evidence="14 15">
    <name type="scientific">Rhodotorula diobovata</name>
    <dbReference type="NCBI Taxonomy" id="5288"/>
    <lineage>
        <taxon>Eukaryota</taxon>
        <taxon>Fungi</taxon>
        <taxon>Dikarya</taxon>
        <taxon>Basidiomycota</taxon>
        <taxon>Pucciniomycotina</taxon>
        <taxon>Microbotryomycetes</taxon>
        <taxon>Sporidiobolales</taxon>
        <taxon>Sporidiobolaceae</taxon>
        <taxon>Rhodotorula</taxon>
    </lineage>
</organism>
<dbReference type="GO" id="GO:0005975">
    <property type="term" value="P:carbohydrate metabolic process"/>
    <property type="evidence" value="ECO:0007669"/>
    <property type="project" value="InterPro"/>
</dbReference>
<evidence type="ECO:0000256" key="1">
    <source>
        <dbReference type="ARBA" id="ARBA00000757"/>
    </source>
</evidence>
<proteinExistence type="inferred from homology"/>
<comment type="cofactor">
    <cofactor evidence="12">
        <name>Zn(2+)</name>
        <dbReference type="ChEBI" id="CHEBI:29105"/>
    </cofactor>
    <text evidence="12">Binds 1 zinc ion per subunit.</text>
</comment>
<keyword evidence="7 12" id="KW-0479">Metal-binding</keyword>
<dbReference type="InterPro" id="IPR001250">
    <property type="entry name" value="Man6P_Isoase-1"/>
</dbReference>
<evidence type="ECO:0000256" key="4">
    <source>
        <dbReference type="ARBA" id="ARBA00010772"/>
    </source>
</evidence>
<feature type="binding site" evidence="12">
    <location>
        <position position="316"/>
    </location>
    <ligand>
        <name>Zn(2+)</name>
        <dbReference type="ChEBI" id="CHEBI:29105"/>
    </ligand>
</feature>
<protein>
    <recommendedName>
        <fullName evidence="6">Mannose-6-phosphate isomerase</fullName>
        <ecNumber evidence="5">5.3.1.8</ecNumber>
    </recommendedName>
    <alternativeName>
        <fullName evidence="10">Phosphohexomutase</fullName>
    </alternativeName>
    <alternativeName>
        <fullName evidence="11">Phosphomannose isomerase</fullName>
    </alternativeName>
</protein>
<feature type="binding site" evidence="12">
    <location>
        <position position="122"/>
    </location>
    <ligand>
        <name>Zn(2+)</name>
        <dbReference type="ChEBI" id="CHEBI:29105"/>
    </ligand>
</feature>
<dbReference type="EMBL" id="SOZI01000051">
    <property type="protein sequence ID" value="TNY21072.1"/>
    <property type="molecule type" value="Genomic_DNA"/>
</dbReference>
<dbReference type="Proteomes" id="UP000311382">
    <property type="component" value="Unassembled WGS sequence"/>
</dbReference>
<dbReference type="PIRSF" id="PIRSF001480">
    <property type="entry name" value="Mannose-6-phosphate_isomerase"/>
    <property type="match status" value="1"/>
</dbReference>
<evidence type="ECO:0000256" key="7">
    <source>
        <dbReference type="ARBA" id="ARBA00022723"/>
    </source>
</evidence>
<dbReference type="InterPro" id="IPR011051">
    <property type="entry name" value="RmlC_Cupin_sf"/>
</dbReference>
<comment type="catalytic activity">
    <reaction evidence="1">
        <text>D-mannose 6-phosphate = D-fructose 6-phosphate</text>
        <dbReference type="Rhea" id="RHEA:12356"/>
        <dbReference type="ChEBI" id="CHEBI:58735"/>
        <dbReference type="ChEBI" id="CHEBI:61527"/>
        <dbReference type="EC" id="5.3.1.8"/>
    </reaction>
</comment>
<evidence type="ECO:0000256" key="9">
    <source>
        <dbReference type="ARBA" id="ARBA00023235"/>
    </source>
</evidence>
<feature type="binding site" evidence="12">
    <location>
        <position position="124"/>
    </location>
    <ligand>
        <name>Zn(2+)</name>
        <dbReference type="ChEBI" id="CHEBI:29105"/>
    </ligand>
</feature>
<comment type="function">
    <text evidence="2">Involved in the synthesis of the GDP-mannose and dolichol-phosphate-mannose required for a number of critical mannosyl transfer reactions.</text>
</comment>
<comment type="pathway">
    <text evidence="3">Nucleotide-sugar biosynthesis; GDP-alpha-D-mannose biosynthesis; alpha-D-mannose 1-phosphate from D-fructose 6-phosphate: step 1/2.</text>
</comment>
<keyword evidence="8 12" id="KW-0862">Zinc</keyword>
<dbReference type="Gene3D" id="1.10.441.10">
    <property type="entry name" value="Phosphomannose Isomerase, domain 2"/>
    <property type="match status" value="1"/>
</dbReference>
<dbReference type="PRINTS" id="PR00714">
    <property type="entry name" value="MAN6PISMRASE"/>
</dbReference>
<dbReference type="EC" id="5.3.1.8" evidence="5"/>
<evidence type="ECO:0000256" key="2">
    <source>
        <dbReference type="ARBA" id="ARBA00002564"/>
    </source>
</evidence>
<evidence type="ECO:0000256" key="12">
    <source>
        <dbReference type="PIRSR" id="PIRSR001480-2"/>
    </source>
</evidence>
<evidence type="ECO:0000256" key="11">
    <source>
        <dbReference type="ARBA" id="ARBA00030762"/>
    </source>
</evidence>
<name>A0A5C5FY29_9BASI</name>
<dbReference type="PANTHER" id="PTHR10309">
    <property type="entry name" value="MANNOSE-6-PHOSPHATE ISOMERASE"/>
    <property type="match status" value="1"/>
</dbReference>
<dbReference type="OrthoDB" id="6605218at2759"/>
<evidence type="ECO:0000256" key="5">
    <source>
        <dbReference type="ARBA" id="ARBA00011956"/>
    </source>
</evidence>
<feature type="binding site" evidence="12">
    <location>
        <position position="155"/>
    </location>
    <ligand>
        <name>Zn(2+)</name>
        <dbReference type="ChEBI" id="CHEBI:29105"/>
    </ligand>
</feature>
<dbReference type="InterPro" id="IPR016305">
    <property type="entry name" value="Mannose-6-P_Isomerase"/>
</dbReference>
<dbReference type="CDD" id="cd07011">
    <property type="entry name" value="cupin_PMI_type_I_N"/>
    <property type="match status" value="1"/>
</dbReference>
<evidence type="ECO:0000256" key="8">
    <source>
        <dbReference type="ARBA" id="ARBA00022833"/>
    </source>
</evidence>
<gene>
    <name evidence="14" type="ORF">DMC30DRAFT_376407</name>
</gene>
<evidence type="ECO:0000259" key="13">
    <source>
        <dbReference type="Pfam" id="PF20511"/>
    </source>
</evidence>
<dbReference type="GO" id="GO:0009298">
    <property type="term" value="P:GDP-mannose biosynthetic process"/>
    <property type="evidence" value="ECO:0007669"/>
    <property type="project" value="UniProtKB-UniPathway"/>
</dbReference>
<dbReference type="PANTHER" id="PTHR10309:SF0">
    <property type="entry name" value="MANNOSE-6-PHOSPHATE ISOMERASE"/>
    <property type="match status" value="1"/>
</dbReference>
<dbReference type="AlphaFoldDB" id="A0A5C5FY29"/>
<evidence type="ECO:0000313" key="15">
    <source>
        <dbReference type="Proteomes" id="UP000311382"/>
    </source>
</evidence>
<dbReference type="Gene3D" id="2.60.120.10">
    <property type="entry name" value="Jelly Rolls"/>
    <property type="match status" value="2"/>
</dbReference>
<dbReference type="GO" id="GO:0004476">
    <property type="term" value="F:mannose-6-phosphate isomerase activity"/>
    <property type="evidence" value="ECO:0007669"/>
    <property type="project" value="UniProtKB-EC"/>
</dbReference>
<feature type="domain" description="Phosphomannose isomerase type I catalytic" evidence="13">
    <location>
        <begin position="8"/>
        <end position="171"/>
    </location>
</feature>
<evidence type="ECO:0000256" key="3">
    <source>
        <dbReference type="ARBA" id="ARBA00004666"/>
    </source>
</evidence>
<keyword evidence="15" id="KW-1185">Reference proteome</keyword>
<accession>A0A5C5FY29</accession>
<dbReference type="GO" id="GO:0005829">
    <property type="term" value="C:cytosol"/>
    <property type="evidence" value="ECO:0007669"/>
    <property type="project" value="TreeGrafter"/>
</dbReference>
<dbReference type="SUPFAM" id="SSF51182">
    <property type="entry name" value="RmlC-like cupins"/>
    <property type="match status" value="1"/>
</dbReference>